<comment type="caution">
    <text evidence="1">The sequence shown here is derived from an EMBL/GenBank/DDBJ whole genome shotgun (WGS) entry which is preliminary data.</text>
</comment>
<dbReference type="Proteomes" id="UP001419268">
    <property type="component" value="Unassembled WGS sequence"/>
</dbReference>
<gene>
    <name evidence="1" type="ORF">Scep_027243</name>
</gene>
<dbReference type="EMBL" id="JBBNAG010000012">
    <property type="protein sequence ID" value="KAK9088161.1"/>
    <property type="molecule type" value="Genomic_DNA"/>
</dbReference>
<name>A0AAP0E7M5_9MAGN</name>
<evidence type="ECO:0000313" key="2">
    <source>
        <dbReference type="Proteomes" id="UP001419268"/>
    </source>
</evidence>
<organism evidence="1 2">
    <name type="scientific">Stephania cephalantha</name>
    <dbReference type="NCBI Taxonomy" id="152367"/>
    <lineage>
        <taxon>Eukaryota</taxon>
        <taxon>Viridiplantae</taxon>
        <taxon>Streptophyta</taxon>
        <taxon>Embryophyta</taxon>
        <taxon>Tracheophyta</taxon>
        <taxon>Spermatophyta</taxon>
        <taxon>Magnoliopsida</taxon>
        <taxon>Ranunculales</taxon>
        <taxon>Menispermaceae</taxon>
        <taxon>Menispermoideae</taxon>
        <taxon>Cissampelideae</taxon>
        <taxon>Stephania</taxon>
    </lineage>
</organism>
<evidence type="ECO:0000313" key="1">
    <source>
        <dbReference type="EMBL" id="KAK9088161.1"/>
    </source>
</evidence>
<reference evidence="1 2" key="1">
    <citation type="submission" date="2024-01" db="EMBL/GenBank/DDBJ databases">
        <title>Genome assemblies of Stephania.</title>
        <authorList>
            <person name="Yang L."/>
        </authorList>
    </citation>
    <scope>NUCLEOTIDE SEQUENCE [LARGE SCALE GENOMIC DNA]</scope>
    <source>
        <strain evidence="1">JXDWG</strain>
        <tissue evidence="1">Leaf</tissue>
    </source>
</reference>
<sequence length="75" mass="8298">MLNLEKSHASTTNFVGTANFAGNTNFSLTDENEWILDTCASDNMTSQENFFSSQREISQFMPIKVPDGSLVSTKT</sequence>
<keyword evidence="2" id="KW-1185">Reference proteome</keyword>
<accession>A0AAP0E7M5</accession>
<proteinExistence type="predicted"/>
<dbReference type="AlphaFoldDB" id="A0AAP0E7M5"/>
<protein>
    <submittedName>
        <fullName evidence="1">Uncharacterized protein</fullName>
    </submittedName>
</protein>